<dbReference type="EMBL" id="CAADRP010000258">
    <property type="protein sequence ID" value="VFU25895.1"/>
    <property type="molecule type" value="Genomic_DNA"/>
</dbReference>
<reference evidence="1" key="1">
    <citation type="submission" date="2019-03" db="EMBL/GenBank/DDBJ databases">
        <authorList>
            <person name="Mank J."/>
            <person name="Almeida P."/>
        </authorList>
    </citation>
    <scope>NUCLEOTIDE SEQUENCE</scope>
    <source>
        <strain evidence="1">78183</strain>
    </source>
</reference>
<sequence>MIILKIARKECPDVKGAGFEIVFQVSTGIQLASKEEAVIVCKLCLKHGEGIESIALKTRYTATRGPVKGLGLQ</sequence>
<proteinExistence type="predicted"/>
<name>A0A6N2KE17_SALVM</name>
<evidence type="ECO:0000313" key="1">
    <source>
        <dbReference type="EMBL" id="VFU25895.1"/>
    </source>
</evidence>
<gene>
    <name evidence="1" type="ORF">SVIM_LOCUS64306</name>
</gene>
<protein>
    <submittedName>
        <fullName evidence="1">Uncharacterized protein</fullName>
    </submittedName>
</protein>
<accession>A0A6N2KE17</accession>
<dbReference type="AlphaFoldDB" id="A0A6N2KE17"/>
<organism evidence="1">
    <name type="scientific">Salix viminalis</name>
    <name type="common">Common osier</name>
    <name type="synonym">Basket willow</name>
    <dbReference type="NCBI Taxonomy" id="40686"/>
    <lineage>
        <taxon>Eukaryota</taxon>
        <taxon>Viridiplantae</taxon>
        <taxon>Streptophyta</taxon>
        <taxon>Embryophyta</taxon>
        <taxon>Tracheophyta</taxon>
        <taxon>Spermatophyta</taxon>
        <taxon>Magnoliopsida</taxon>
        <taxon>eudicotyledons</taxon>
        <taxon>Gunneridae</taxon>
        <taxon>Pentapetalae</taxon>
        <taxon>rosids</taxon>
        <taxon>fabids</taxon>
        <taxon>Malpighiales</taxon>
        <taxon>Salicaceae</taxon>
        <taxon>Saliceae</taxon>
        <taxon>Salix</taxon>
    </lineage>
</organism>